<name>B4JNK5_DROGR</name>
<sequence>MPKAVDDYVHRIGRTGRVGNGGRATSFFDPNQDRGIAADLIKEHKFLLLTCRPTYRGRTTPEPIASRLSDILVLSIGKA</sequence>
<dbReference type="Proteomes" id="UP000001070">
    <property type="component" value="Unassembled WGS sequence"/>
</dbReference>
<proteinExistence type="predicted"/>
<dbReference type="STRING" id="7222.B4JNK5"/>
<dbReference type="HOGENOM" id="CLU_2608515_0_0_1"/>
<organism evidence="2">
    <name type="scientific">Drosophila grimshawi</name>
    <name type="common">Hawaiian fruit fly</name>
    <name type="synonym">Idiomyia grimshawi</name>
    <dbReference type="NCBI Taxonomy" id="7222"/>
    <lineage>
        <taxon>Eukaryota</taxon>
        <taxon>Metazoa</taxon>
        <taxon>Ecdysozoa</taxon>
        <taxon>Arthropoda</taxon>
        <taxon>Hexapoda</taxon>
        <taxon>Insecta</taxon>
        <taxon>Pterygota</taxon>
        <taxon>Neoptera</taxon>
        <taxon>Endopterygota</taxon>
        <taxon>Diptera</taxon>
        <taxon>Brachycera</taxon>
        <taxon>Muscomorpha</taxon>
        <taxon>Ephydroidea</taxon>
        <taxon>Drosophilidae</taxon>
        <taxon>Drosophila</taxon>
        <taxon>Hawaiian Drosophila</taxon>
    </lineage>
</organism>
<dbReference type="eggNOG" id="KOG0335">
    <property type="taxonomic scope" value="Eukaryota"/>
</dbReference>
<evidence type="ECO:0000313" key="2">
    <source>
        <dbReference type="Proteomes" id="UP000001070"/>
    </source>
</evidence>
<reference evidence="1 2" key="1">
    <citation type="journal article" date="2007" name="Nature">
        <title>Evolution of genes and genomes on the Drosophila phylogeny.</title>
        <authorList>
            <consortium name="Drosophila 12 Genomes Consortium"/>
            <person name="Clark A.G."/>
            <person name="Eisen M.B."/>
            <person name="Smith D.R."/>
            <person name="Bergman C.M."/>
            <person name="Oliver B."/>
            <person name="Markow T.A."/>
            <person name="Kaufman T.C."/>
            <person name="Kellis M."/>
            <person name="Gelbart W."/>
            <person name="Iyer V.N."/>
            <person name="Pollard D.A."/>
            <person name="Sackton T.B."/>
            <person name="Larracuente A.M."/>
            <person name="Singh N.D."/>
            <person name="Abad J.P."/>
            <person name="Abt D.N."/>
            <person name="Adryan B."/>
            <person name="Aguade M."/>
            <person name="Akashi H."/>
            <person name="Anderson W.W."/>
            <person name="Aquadro C.F."/>
            <person name="Ardell D.H."/>
            <person name="Arguello R."/>
            <person name="Artieri C.G."/>
            <person name="Barbash D.A."/>
            <person name="Barker D."/>
            <person name="Barsanti P."/>
            <person name="Batterham P."/>
            <person name="Batzoglou S."/>
            <person name="Begun D."/>
            <person name="Bhutkar A."/>
            <person name="Blanco E."/>
            <person name="Bosak S.A."/>
            <person name="Bradley R.K."/>
            <person name="Brand A.D."/>
            <person name="Brent M.R."/>
            <person name="Brooks A.N."/>
            <person name="Brown R.H."/>
            <person name="Butlin R.K."/>
            <person name="Caggese C."/>
            <person name="Calvi B.R."/>
            <person name="Bernardo de Carvalho A."/>
            <person name="Caspi A."/>
            <person name="Castrezana S."/>
            <person name="Celniker S.E."/>
            <person name="Chang J.L."/>
            <person name="Chapple C."/>
            <person name="Chatterji S."/>
            <person name="Chinwalla A."/>
            <person name="Civetta A."/>
            <person name="Clifton S.W."/>
            <person name="Comeron J.M."/>
            <person name="Costello J.C."/>
            <person name="Coyne J.A."/>
            <person name="Daub J."/>
            <person name="David R.G."/>
            <person name="Delcher A.L."/>
            <person name="Delehaunty K."/>
            <person name="Do C.B."/>
            <person name="Ebling H."/>
            <person name="Edwards K."/>
            <person name="Eickbush T."/>
            <person name="Evans J.D."/>
            <person name="Filipski A."/>
            <person name="Findeiss S."/>
            <person name="Freyhult E."/>
            <person name="Fulton L."/>
            <person name="Fulton R."/>
            <person name="Garcia A.C."/>
            <person name="Gardiner A."/>
            <person name="Garfield D.A."/>
            <person name="Garvin B.E."/>
            <person name="Gibson G."/>
            <person name="Gilbert D."/>
            <person name="Gnerre S."/>
            <person name="Godfrey J."/>
            <person name="Good R."/>
            <person name="Gotea V."/>
            <person name="Gravely B."/>
            <person name="Greenberg A.J."/>
            <person name="Griffiths-Jones S."/>
            <person name="Gross S."/>
            <person name="Guigo R."/>
            <person name="Gustafson E.A."/>
            <person name="Haerty W."/>
            <person name="Hahn M.W."/>
            <person name="Halligan D.L."/>
            <person name="Halpern A.L."/>
            <person name="Halter G.M."/>
            <person name="Han M.V."/>
            <person name="Heger A."/>
            <person name="Hillier L."/>
            <person name="Hinrichs A.S."/>
            <person name="Holmes I."/>
            <person name="Hoskins R.A."/>
            <person name="Hubisz M.J."/>
            <person name="Hultmark D."/>
            <person name="Huntley M.A."/>
            <person name="Jaffe D.B."/>
            <person name="Jagadeeshan S."/>
            <person name="Jeck W.R."/>
            <person name="Johnson J."/>
            <person name="Jones C.D."/>
            <person name="Jordan W.C."/>
            <person name="Karpen G.H."/>
            <person name="Kataoka E."/>
            <person name="Keightley P.D."/>
            <person name="Kheradpour P."/>
            <person name="Kirkness E.F."/>
            <person name="Koerich L.B."/>
            <person name="Kristiansen K."/>
            <person name="Kudrna D."/>
            <person name="Kulathinal R.J."/>
            <person name="Kumar S."/>
            <person name="Kwok R."/>
            <person name="Lander E."/>
            <person name="Langley C.H."/>
            <person name="Lapoint R."/>
            <person name="Lazzaro B.P."/>
            <person name="Lee S.J."/>
            <person name="Levesque L."/>
            <person name="Li R."/>
            <person name="Lin C.F."/>
            <person name="Lin M.F."/>
            <person name="Lindblad-Toh K."/>
            <person name="Llopart A."/>
            <person name="Long M."/>
            <person name="Low L."/>
            <person name="Lozovsky E."/>
            <person name="Lu J."/>
            <person name="Luo M."/>
            <person name="Machado C.A."/>
            <person name="Makalowski W."/>
            <person name="Marzo M."/>
            <person name="Matsuda M."/>
            <person name="Matzkin L."/>
            <person name="McAllister B."/>
            <person name="McBride C.S."/>
            <person name="McKernan B."/>
            <person name="McKernan K."/>
            <person name="Mendez-Lago M."/>
            <person name="Minx P."/>
            <person name="Mollenhauer M.U."/>
            <person name="Montooth K."/>
            <person name="Mount S.M."/>
            <person name="Mu X."/>
            <person name="Myers E."/>
            <person name="Negre B."/>
            <person name="Newfeld S."/>
            <person name="Nielsen R."/>
            <person name="Noor M.A."/>
            <person name="O'Grady P."/>
            <person name="Pachter L."/>
            <person name="Papaceit M."/>
            <person name="Parisi M.J."/>
            <person name="Parisi M."/>
            <person name="Parts L."/>
            <person name="Pedersen J.S."/>
            <person name="Pesole G."/>
            <person name="Phillippy A.M."/>
            <person name="Ponting C.P."/>
            <person name="Pop M."/>
            <person name="Porcelli D."/>
            <person name="Powell J.R."/>
            <person name="Prohaska S."/>
            <person name="Pruitt K."/>
            <person name="Puig M."/>
            <person name="Quesneville H."/>
            <person name="Ram K.R."/>
            <person name="Rand D."/>
            <person name="Rasmussen M.D."/>
            <person name="Reed L.K."/>
            <person name="Reenan R."/>
            <person name="Reily A."/>
            <person name="Remington K.A."/>
            <person name="Rieger T.T."/>
            <person name="Ritchie M.G."/>
            <person name="Robin C."/>
            <person name="Rogers Y.H."/>
            <person name="Rohde C."/>
            <person name="Rozas J."/>
            <person name="Rubenfield M.J."/>
            <person name="Ruiz A."/>
            <person name="Russo S."/>
            <person name="Salzberg S.L."/>
            <person name="Sanchez-Gracia A."/>
            <person name="Saranga D.J."/>
            <person name="Sato H."/>
            <person name="Schaeffer S.W."/>
            <person name="Schatz M.C."/>
            <person name="Schlenke T."/>
            <person name="Schwartz R."/>
            <person name="Segarra C."/>
            <person name="Singh R.S."/>
            <person name="Sirot L."/>
            <person name="Sirota M."/>
            <person name="Sisneros N.B."/>
            <person name="Smith C.D."/>
            <person name="Smith T.F."/>
            <person name="Spieth J."/>
            <person name="Stage D.E."/>
            <person name="Stark A."/>
            <person name="Stephan W."/>
            <person name="Strausberg R.L."/>
            <person name="Strempel S."/>
            <person name="Sturgill D."/>
            <person name="Sutton G."/>
            <person name="Sutton G.G."/>
            <person name="Tao W."/>
            <person name="Teichmann S."/>
            <person name="Tobari Y.N."/>
            <person name="Tomimura Y."/>
            <person name="Tsolas J.M."/>
            <person name="Valente V.L."/>
            <person name="Venter E."/>
            <person name="Venter J.C."/>
            <person name="Vicario S."/>
            <person name="Vieira F.G."/>
            <person name="Vilella A.J."/>
            <person name="Villasante A."/>
            <person name="Walenz B."/>
            <person name="Wang J."/>
            <person name="Wasserman M."/>
            <person name="Watts T."/>
            <person name="Wilson D."/>
            <person name="Wilson R.K."/>
            <person name="Wing R.A."/>
            <person name="Wolfner M.F."/>
            <person name="Wong A."/>
            <person name="Wong G.K."/>
            <person name="Wu C.I."/>
            <person name="Wu G."/>
            <person name="Yamamoto D."/>
            <person name="Yang H.P."/>
            <person name="Yang S.P."/>
            <person name="Yorke J.A."/>
            <person name="Yoshida K."/>
            <person name="Zdobnov E."/>
            <person name="Zhang P."/>
            <person name="Zhang Y."/>
            <person name="Zimin A.V."/>
            <person name="Baldwin J."/>
            <person name="Abdouelleil A."/>
            <person name="Abdulkadir J."/>
            <person name="Abebe A."/>
            <person name="Abera B."/>
            <person name="Abreu J."/>
            <person name="Acer S.C."/>
            <person name="Aftuck L."/>
            <person name="Alexander A."/>
            <person name="An P."/>
            <person name="Anderson E."/>
            <person name="Anderson S."/>
            <person name="Arachi H."/>
            <person name="Azer M."/>
            <person name="Bachantsang P."/>
            <person name="Barry A."/>
            <person name="Bayul T."/>
            <person name="Berlin A."/>
            <person name="Bessette D."/>
            <person name="Bloom T."/>
            <person name="Blye J."/>
            <person name="Boguslavskiy L."/>
            <person name="Bonnet C."/>
            <person name="Boukhgalter B."/>
            <person name="Bourzgui I."/>
            <person name="Brown A."/>
            <person name="Cahill P."/>
            <person name="Channer S."/>
            <person name="Cheshatsang Y."/>
            <person name="Chuda L."/>
            <person name="Citroen M."/>
            <person name="Collymore A."/>
            <person name="Cooke P."/>
            <person name="Costello M."/>
            <person name="D'Aco K."/>
            <person name="Daza R."/>
            <person name="De Haan G."/>
            <person name="DeGray S."/>
            <person name="DeMaso C."/>
            <person name="Dhargay N."/>
            <person name="Dooley K."/>
            <person name="Dooley E."/>
            <person name="Doricent M."/>
            <person name="Dorje P."/>
            <person name="Dorjee K."/>
            <person name="Dupes A."/>
            <person name="Elong R."/>
            <person name="Falk J."/>
            <person name="Farina A."/>
            <person name="Faro S."/>
            <person name="Ferguson D."/>
            <person name="Fisher S."/>
            <person name="Foley C.D."/>
            <person name="Franke A."/>
            <person name="Friedrich D."/>
            <person name="Gadbois L."/>
            <person name="Gearin G."/>
            <person name="Gearin C.R."/>
            <person name="Giannoukos G."/>
            <person name="Goode T."/>
            <person name="Graham J."/>
            <person name="Grandbois E."/>
            <person name="Grewal S."/>
            <person name="Gyaltsen K."/>
            <person name="Hafez N."/>
            <person name="Hagos B."/>
            <person name="Hall J."/>
            <person name="Henson C."/>
            <person name="Hollinger A."/>
            <person name="Honan T."/>
            <person name="Huard M.D."/>
            <person name="Hughes L."/>
            <person name="Hurhula B."/>
            <person name="Husby M.E."/>
            <person name="Kamat A."/>
            <person name="Kanga B."/>
            <person name="Kashin S."/>
            <person name="Khazanovich D."/>
            <person name="Kisner P."/>
            <person name="Lance K."/>
            <person name="Lara M."/>
            <person name="Lee W."/>
            <person name="Lennon N."/>
            <person name="Letendre F."/>
            <person name="LeVine R."/>
            <person name="Lipovsky A."/>
            <person name="Liu X."/>
            <person name="Liu J."/>
            <person name="Liu S."/>
            <person name="Lokyitsang T."/>
            <person name="Lokyitsang Y."/>
            <person name="Lubonja R."/>
            <person name="Lui A."/>
            <person name="MacDonald P."/>
            <person name="Magnisalis V."/>
            <person name="Maru K."/>
            <person name="Matthews C."/>
            <person name="McCusker W."/>
            <person name="McDonough S."/>
            <person name="Mehta T."/>
            <person name="Meldrim J."/>
            <person name="Meneus L."/>
            <person name="Mihai O."/>
            <person name="Mihalev A."/>
            <person name="Mihova T."/>
            <person name="Mittelman R."/>
            <person name="Mlenga V."/>
            <person name="Montmayeur A."/>
            <person name="Mulrain L."/>
            <person name="Navidi A."/>
            <person name="Naylor J."/>
            <person name="Negash T."/>
            <person name="Nguyen T."/>
            <person name="Nguyen N."/>
            <person name="Nicol R."/>
            <person name="Norbu C."/>
            <person name="Norbu N."/>
            <person name="Novod N."/>
            <person name="O'Neill B."/>
            <person name="Osman S."/>
            <person name="Markiewicz E."/>
            <person name="Oyono O.L."/>
            <person name="Patti C."/>
            <person name="Phunkhang P."/>
            <person name="Pierre F."/>
            <person name="Priest M."/>
            <person name="Raghuraman S."/>
            <person name="Rege F."/>
            <person name="Reyes R."/>
            <person name="Rise C."/>
            <person name="Rogov P."/>
            <person name="Ross K."/>
            <person name="Ryan E."/>
            <person name="Settipalli S."/>
            <person name="Shea T."/>
            <person name="Sherpa N."/>
            <person name="Shi L."/>
            <person name="Shih D."/>
            <person name="Sparrow T."/>
            <person name="Spaulding J."/>
            <person name="Stalker J."/>
            <person name="Stange-Thomann N."/>
            <person name="Stavropoulos S."/>
            <person name="Stone C."/>
            <person name="Strader C."/>
            <person name="Tesfaye S."/>
            <person name="Thomson T."/>
            <person name="Thoulutsang Y."/>
            <person name="Thoulutsang D."/>
            <person name="Topham K."/>
            <person name="Topping I."/>
            <person name="Tsamla T."/>
            <person name="Vassiliev H."/>
            <person name="Vo A."/>
            <person name="Wangchuk T."/>
            <person name="Wangdi T."/>
            <person name="Weiand M."/>
            <person name="Wilkinson J."/>
            <person name="Wilson A."/>
            <person name="Yadav S."/>
            <person name="Young G."/>
            <person name="Yu Q."/>
            <person name="Zembek L."/>
            <person name="Zhong D."/>
            <person name="Zimmer A."/>
            <person name="Zwirko Z."/>
            <person name="Jaffe D.B."/>
            <person name="Alvarez P."/>
            <person name="Brockman W."/>
            <person name="Butler J."/>
            <person name="Chin C."/>
            <person name="Gnerre S."/>
            <person name="Grabherr M."/>
            <person name="Kleber M."/>
            <person name="Mauceli E."/>
            <person name="MacCallum I."/>
        </authorList>
    </citation>
    <scope>NUCLEOTIDE SEQUENCE [LARGE SCALE GENOMIC DNA]</scope>
    <source>
        <strain evidence="2">Tucson 15287-2541.00</strain>
    </source>
</reference>
<gene>
    <name evidence="1" type="primary">Dgri\GH24122</name>
    <name evidence="1" type="ORF">Dgri_GH24122</name>
</gene>
<dbReference type="AlphaFoldDB" id="B4JNK5"/>
<evidence type="ECO:0000313" key="1">
    <source>
        <dbReference type="EMBL" id="EDV92298.1"/>
    </source>
</evidence>
<dbReference type="SUPFAM" id="SSF52540">
    <property type="entry name" value="P-loop containing nucleoside triphosphate hydrolases"/>
    <property type="match status" value="1"/>
</dbReference>
<dbReference type="Gene3D" id="3.40.50.300">
    <property type="entry name" value="P-loop containing nucleotide triphosphate hydrolases"/>
    <property type="match status" value="1"/>
</dbReference>
<accession>B4JNK5</accession>
<dbReference type="SMR" id="B4JNK5"/>
<dbReference type="InterPro" id="IPR027417">
    <property type="entry name" value="P-loop_NTPase"/>
</dbReference>
<dbReference type="InParanoid" id="B4JNK5"/>
<keyword evidence="2" id="KW-1185">Reference proteome</keyword>
<protein>
    <submittedName>
        <fullName evidence="1">GH24122</fullName>
    </submittedName>
</protein>
<dbReference type="EMBL" id="CH916371">
    <property type="protein sequence ID" value="EDV92298.1"/>
    <property type="molecule type" value="Genomic_DNA"/>
</dbReference>